<feature type="domain" description="DUF1330" evidence="1">
    <location>
        <begin position="3"/>
        <end position="95"/>
    </location>
</feature>
<dbReference type="SUPFAM" id="SSF54909">
    <property type="entry name" value="Dimeric alpha+beta barrel"/>
    <property type="match status" value="1"/>
</dbReference>
<dbReference type="Gene3D" id="3.30.70.100">
    <property type="match status" value="1"/>
</dbReference>
<name>A0A845M4I6_9RHOB</name>
<evidence type="ECO:0000259" key="1">
    <source>
        <dbReference type="Pfam" id="PF07045"/>
    </source>
</evidence>
<dbReference type="InterPro" id="IPR011008">
    <property type="entry name" value="Dimeric_a/b-barrel"/>
</dbReference>
<dbReference type="AlphaFoldDB" id="A0A845M4I6"/>
<sequence>MAKGYWIGRVDVQDDEAYGAYIAANKAAFDKFGARFLVRGGQFEAREGTPRSRNVVIEFPSYADAIACYDSPEYQTAKALRDPVSEGDLVIIEGYDA</sequence>
<dbReference type="Proteomes" id="UP000467322">
    <property type="component" value="Unassembled WGS sequence"/>
</dbReference>
<dbReference type="Pfam" id="PF07045">
    <property type="entry name" value="DUF1330"/>
    <property type="match status" value="1"/>
</dbReference>
<dbReference type="RefSeq" id="WP_161352384.1">
    <property type="nucleotide sequence ID" value="NZ_WTUX01000017.1"/>
</dbReference>
<reference evidence="2 3" key="1">
    <citation type="submission" date="2019-12" db="EMBL/GenBank/DDBJ databases">
        <title>Maritimibacter sp. nov. sp. isolated from sea sand.</title>
        <authorList>
            <person name="Kim J."/>
            <person name="Jeong S.E."/>
            <person name="Jung H.S."/>
            <person name="Jeon C.O."/>
        </authorList>
    </citation>
    <scope>NUCLEOTIDE SEQUENCE [LARGE SCALE GENOMIC DNA]</scope>
    <source>
        <strain evidence="2 3">DP07</strain>
    </source>
</reference>
<keyword evidence="3" id="KW-1185">Reference proteome</keyword>
<organism evidence="2 3">
    <name type="scientific">Maritimibacter harenae</name>
    <dbReference type="NCBI Taxonomy" id="2606218"/>
    <lineage>
        <taxon>Bacteria</taxon>
        <taxon>Pseudomonadati</taxon>
        <taxon>Pseudomonadota</taxon>
        <taxon>Alphaproteobacteria</taxon>
        <taxon>Rhodobacterales</taxon>
        <taxon>Roseobacteraceae</taxon>
        <taxon>Maritimibacter</taxon>
    </lineage>
</organism>
<gene>
    <name evidence="2" type="ORF">GQE99_14005</name>
</gene>
<dbReference type="PANTHER" id="PTHR41521:SF4">
    <property type="entry name" value="BLR0684 PROTEIN"/>
    <property type="match status" value="1"/>
</dbReference>
<proteinExistence type="predicted"/>
<dbReference type="InterPro" id="IPR010753">
    <property type="entry name" value="DUF1330"/>
</dbReference>
<evidence type="ECO:0000313" key="2">
    <source>
        <dbReference type="EMBL" id="MZR14132.1"/>
    </source>
</evidence>
<evidence type="ECO:0000313" key="3">
    <source>
        <dbReference type="Proteomes" id="UP000467322"/>
    </source>
</evidence>
<protein>
    <submittedName>
        <fullName evidence="2">DUF1330 domain-containing protein</fullName>
    </submittedName>
</protein>
<accession>A0A845M4I6</accession>
<dbReference type="EMBL" id="WTUX01000017">
    <property type="protein sequence ID" value="MZR14132.1"/>
    <property type="molecule type" value="Genomic_DNA"/>
</dbReference>
<dbReference type="PANTHER" id="PTHR41521">
    <property type="match status" value="1"/>
</dbReference>
<comment type="caution">
    <text evidence="2">The sequence shown here is derived from an EMBL/GenBank/DDBJ whole genome shotgun (WGS) entry which is preliminary data.</text>
</comment>